<dbReference type="AlphaFoldDB" id="A0A2P5C224"/>
<organism evidence="1 2">
    <name type="scientific">Parasponia andersonii</name>
    <name type="common">Sponia andersonii</name>
    <dbReference type="NCBI Taxonomy" id="3476"/>
    <lineage>
        <taxon>Eukaryota</taxon>
        <taxon>Viridiplantae</taxon>
        <taxon>Streptophyta</taxon>
        <taxon>Embryophyta</taxon>
        <taxon>Tracheophyta</taxon>
        <taxon>Spermatophyta</taxon>
        <taxon>Magnoliopsida</taxon>
        <taxon>eudicotyledons</taxon>
        <taxon>Gunneridae</taxon>
        <taxon>Pentapetalae</taxon>
        <taxon>rosids</taxon>
        <taxon>fabids</taxon>
        <taxon>Rosales</taxon>
        <taxon>Cannabaceae</taxon>
        <taxon>Parasponia</taxon>
    </lineage>
</organism>
<protein>
    <submittedName>
        <fullName evidence="1">Uncharacterized protein</fullName>
    </submittedName>
</protein>
<keyword evidence="2" id="KW-1185">Reference proteome</keyword>
<sequence>MHSFQRFYHKSVYGQVLKPSIEQLTESSQLSFQVRIITVSVSEIPINQIFLHDKLVRECLAKGQNGCFAWVGFLWEDYLGIILAPHYLSNGLVLGDVVVETLFPALKQRLGCSHIYTVSVQC</sequence>
<name>A0A2P5C224_PARAD</name>
<dbReference type="Proteomes" id="UP000237105">
    <property type="component" value="Unassembled WGS sequence"/>
</dbReference>
<evidence type="ECO:0000313" key="1">
    <source>
        <dbReference type="EMBL" id="PON55110.1"/>
    </source>
</evidence>
<evidence type="ECO:0000313" key="2">
    <source>
        <dbReference type="Proteomes" id="UP000237105"/>
    </source>
</evidence>
<accession>A0A2P5C224</accession>
<proteinExistence type="predicted"/>
<dbReference type="EMBL" id="JXTB01000186">
    <property type="protein sequence ID" value="PON55110.1"/>
    <property type="molecule type" value="Genomic_DNA"/>
</dbReference>
<gene>
    <name evidence="1" type="ORF">PanWU01x14_190380</name>
</gene>
<comment type="caution">
    <text evidence="1">The sequence shown here is derived from an EMBL/GenBank/DDBJ whole genome shotgun (WGS) entry which is preliminary data.</text>
</comment>
<dbReference type="OrthoDB" id="10347286at2759"/>
<reference evidence="2" key="1">
    <citation type="submission" date="2016-06" db="EMBL/GenBank/DDBJ databases">
        <title>Parallel loss of symbiosis genes in relatives of nitrogen-fixing non-legume Parasponia.</title>
        <authorList>
            <person name="Van Velzen R."/>
            <person name="Holmer R."/>
            <person name="Bu F."/>
            <person name="Rutten L."/>
            <person name="Van Zeijl A."/>
            <person name="Liu W."/>
            <person name="Santuari L."/>
            <person name="Cao Q."/>
            <person name="Sharma T."/>
            <person name="Shen D."/>
            <person name="Roswanjaya Y."/>
            <person name="Wardhani T."/>
            <person name="Kalhor M.S."/>
            <person name="Jansen J."/>
            <person name="Van den Hoogen J."/>
            <person name="Gungor B."/>
            <person name="Hartog M."/>
            <person name="Hontelez J."/>
            <person name="Verver J."/>
            <person name="Yang W.-C."/>
            <person name="Schijlen E."/>
            <person name="Repin R."/>
            <person name="Schilthuizen M."/>
            <person name="Schranz E."/>
            <person name="Heidstra R."/>
            <person name="Miyata K."/>
            <person name="Fedorova E."/>
            <person name="Kohlen W."/>
            <person name="Bisseling T."/>
            <person name="Smit S."/>
            <person name="Geurts R."/>
        </authorList>
    </citation>
    <scope>NUCLEOTIDE SEQUENCE [LARGE SCALE GENOMIC DNA]</scope>
    <source>
        <strain evidence="2">cv. WU1-14</strain>
    </source>
</reference>